<accession>A0AAW1S5X8</accession>
<evidence type="ECO:0000256" key="2">
    <source>
        <dbReference type="SAM" id="MobiDB-lite"/>
    </source>
</evidence>
<keyword evidence="4" id="KW-1185">Reference proteome</keyword>
<evidence type="ECO:0000313" key="4">
    <source>
        <dbReference type="Proteomes" id="UP001438707"/>
    </source>
</evidence>
<name>A0AAW1S5X8_9CHLO</name>
<organism evidence="3 4">
    <name type="scientific">Apatococcus lobatus</name>
    <dbReference type="NCBI Taxonomy" id="904363"/>
    <lineage>
        <taxon>Eukaryota</taxon>
        <taxon>Viridiplantae</taxon>
        <taxon>Chlorophyta</taxon>
        <taxon>core chlorophytes</taxon>
        <taxon>Trebouxiophyceae</taxon>
        <taxon>Chlorellales</taxon>
        <taxon>Chlorellaceae</taxon>
        <taxon>Apatococcus</taxon>
    </lineage>
</organism>
<feature type="compositionally biased region" description="Polar residues" evidence="2">
    <location>
        <begin position="601"/>
        <end position="610"/>
    </location>
</feature>
<feature type="region of interest" description="Disordered" evidence="2">
    <location>
        <begin position="641"/>
        <end position="669"/>
    </location>
</feature>
<evidence type="ECO:0000313" key="3">
    <source>
        <dbReference type="EMBL" id="KAK9841688.1"/>
    </source>
</evidence>
<dbReference type="AlphaFoldDB" id="A0AAW1S5X8"/>
<evidence type="ECO:0000256" key="1">
    <source>
        <dbReference type="SAM" id="Coils"/>
    </source>
</evidence>
<dbReference type="EMBL" id="JALJOS010000003">
    <property type="protein sequence ID" value="KAK9841688.1"/>
    <property type="molecule type" value="Genomic_DNA"/>
</dbReference>
<feature type="compositionally biased region" description="Polar residues" evidence="2">
    <location>
        <begin position="385"/>
        <end position="405"/>
    </location>
</feature>
<feature type="compositionally biased region" description="Basic and acidic residues" evidence="2">
    <location>
        <begin position="406"/>
        <end position="429"/>
    </location>
</feature>
<reference evidence="3 4" key="1">
    <citation type="journal article" date="2024" name="Nat. Commun.">
        <title>Phylogenomics reveals the evolutionary origins of lichenization in chlorophyte algae.</title>
        <authorList>
            <person name="Puginier C."/>
            <person name="Libourel C."/>
            <person name="Otte J."/>
            <person name="Skaloud P."/>
            <person name="Haon M."/>
            <person name="Grisel S."/>
            <person name="Petersen M."/>
            <person name="Berrin J.G."/>
            <person name="Delaux P.M."/>
            <person name="Dal Grande F."/>
            <person name="Keller J."/>
        </authorList>
    </citation>
    <scope>NUCLEOTIDE SEQUENCE [LARGE SCALE GENOMIC DNA]</scope>
    <source>
        <strain evidence="3 4">SAG 2145</strain>
    </source>
</reference>
<keyword evidence="1" id="KW-0175">Coiled coil</keyword>
<protein>
    <submittedName>
        <fullName evidence="3">Uncharacterized protein</fullName>
    </submittedName>
</protein>
<dbReference type="Proteomes" id="UP001438707">
    <property type="component" value="Unassembled WGS sequence"/>
</dbReference>
<feature type="compositionally biased region" description="Basic residues" evidence="2">
    <location>
        <begin position="508"/>
        <end position="517"/>
    </location>
</feature>
<feature type="coiled-coil region" evidence="1">
    <location>
        <begin position="852"/>
        <end position="931"/>
    </location>
</feature>
<proteinExistence type="predicted"/>
<comment type="caution">
    <text evidence="3">The sequence shown here is derived from an EMBL/GenBank/DDBJ whole genome shotgun (WGS) entry which is preliminary data.</text>
</comment>
<sequence>MFKLLQVIQDVCEQAAMAAEKPYLGSSMLASLLQMCRDNSIAMARQSASTMLSLVFKCPENAAYLMQSAEMSNSLCAELCHTGDFQIQMDLAEIVFRAAKHGLLTDQLVQHFGDEVILKLGKLTSMPVKSINLATELRCLVMALNHHLGDKARVHSVLAKACSLGQMNLAGQWIDFGTVSFLMGLPDEVGNGSCPEALDINADSCKGEVVMPSGNGSETILRLLLPQFPAELMPAKQQIFQKARRRAFKIELTFHSKDFQHIAALVPQVSTWAQKKCIQASKDLLGSEETFPAASLRPTLKPKCSVGIYPALNLIPAPVSLSGQQHFGVERFCQAAQPASSAVPSAGKQYTSRKLDEVRDMPPWMQNALGQDIVGPESGCLLPNCSHSPSRASTNASEASQNSMEHAQKITPEHKPGGKSASAHDEAAQKAKQALRKLSWLDGQEAQVEAPSPEMPPRSSPDPNMNPALADNGLNSPSTSPAKKITAKTAGRVGRKQVAQVKAANKVKPARKPRKTTQMKLAQQKEQTEDPGHGAAFHQPLRKAQTAKRTTKKPCSQIDAIPELESVTTKRKPSMQKPHRTDSLEGQEHLGAEQGLGVSPTIESSQQNSMPDVPLTGAPSHRLRGFEVPQHMDDALDFHLRTTERRPEPAPSSRLRSDTDDEEGDRQDNPASVEKMLASMLEKQDTLQMPAQQTMALPIQPAPRDMADNPMHPLALQRKLKIGINCKLPQQARDTPGGLTNKFLLADKDDDRDLLAPFSLDLTSFGCVDGEAKSKAQGPELPALPRPLLQQASCRREHVKQLAAANAPVCETGVKSERVMDTDGPSLQHVVASMLQEAPDDSEEEESSGGGLAELQQTMARVVANQKQAARKKQMDILQTAQAQIDEENARFAKSIEHDMACLQAASQAQLQKLSQQMAGKMASIKQLQEQCQQETLKLWQQCQDIYTHSKPVFIQIQAAAEKQQAQKKRKFADLQARSAAVMQRAEDEIAHSSRKAQKLPSIAKLLKTFV</sequence>
<gene>
    <name evidence="3" type="ORF">WJX74_010158</name>
</gene>
<feature type="compositionally biased region" description="Basic and acidic residues" evidence="2">
    <location>
        <begin position="579"/>
        <end position="591"/>
    </location>
</feature>
<feature type="region of interest" description="Disordered" evidence="2">
    <location>
        <begin position="446"/>
        <end position="621"/>
    </location>
</feature>
<feature type="compositionally biased region" description="Basic residues" evidence="2">
    <location>
        <begin position="569"/>
        <end position="578"/>
    </location>
</feature>
<feature type="region of interest" description="Disordered" evidence="2">
    <location>
        <begin position="380"/>
        <end position="433"/>
    </location>
</feature>